<dbReference type="InterPro" id="IPR000675">
    <property type="entry name" value="Cutinase/axe"/>
</dbReference>
<dbReference type="PANTHER" id="PTHR33630:SF9">
    <property type="entry name" value="CUTINASE 4"/>
    <property type="match status" value="1"/>
</dbReference>
<dbReference type="OrthoDB" id="2586582at2759"/>
<dbReference type="SUPFAM" id="SSF53474">
    <property type="entry name" value="alpha/beta-Hydrolases"/>
    <property type="match status" value="1"/>
</dbReference>
<evidence type="ECO:0000313" key="4">
    <source>
        <dbReference type="EMBL" id="RPB13092.1"/>
    </source>
</evidence>
<organism evidence="4 5">
    <name type="scientific">Morchella conica CCBAS932</name>
    <dbReference type="NCBI Taxonomy" id="1392247"/>
    <lineage>
        <taxon>Eukaryota</taxon>
        <taxon>Fungi</taxon>
        <taxon>Dikarya</taxon>
        <taxon>Ascomycota</taxon>
        <taxon>Pezizomycotina</taxon>
        <taxon>Pezizomycetes</taxon>
        <taxon>Pezizales</taxon>
        <taxon>Morchellaceae</taxon>
        <taxon>Morchella</taxon>
    </lineage>
</organism>
<dbReference type="STRING" id="1392247.A0A3N4KV06"/>
<accession>A0A3N4KV06</accession>
<keyword evidence="1 4" id="KW-0378">Hydrolase</keyword>
<dbReference type="Proteomes" id="UP000277580">
    <property type="component" value="Unassembled WGS sequence"/>
</dbReference>
<sequence>MKQSTLIALALAAFTSATPLLETRADCAPVHIIAARASTEAAGAGIIGDVMDDVVSQSSQTITTASVDYPATLTDYAASSASGTAALKTMLTNQVAACPNQKIVLMGYSQGAHIIGDTLGGGGGPTVLLGAKTDPVATSISGKVVAVVLMGDPRHVASESFQEGTATYLKGLFPRGTDQSLESFSSKIHSYCDIGDLFCASGTSTLIHLAYVTKYGSEAVDFVLGKIGN</sequence>
<feature type="chain" id="PRO_5017970176" evidence="3">
    <location>
        <begin position="18"/>
        <end position="229"/>
    </location>
</feature>
<dbReference type="Gene3D" id="3.40.50.1820">
    <property type="entry name" value="alpha/beta hydrolase"/>
    <property type="match status" value="1"/>
</dbReference>
<feature type="signal peptide" evidence="3">
    <location>
        <begin position="1"/>
        <end position="17"/>
    </location>
</feature>
<name>A0A3N4KV06_9PEZI</name>
<gene>
    <name evidence="4" type="ORF">P167DRAFT_522515</name>
</gene>
<dbReference type="AlphaFoldDB" id="A0A3N4KV06"/>
<dbReference type="EMBL" id="ML119125">
    <property type="protein sequence ID" value="RPB13092.1"/>
    <property type="molecule type" value="Genomic_DNA"/>
</dbReference>
<evidence type="ECO:0000256" key="2">
    <source>
        <dbReference type="ARBA" id="ARBA00023157"/>
    </source>
</evidence>
<evidence type="ECO:0000256" key="3">
    <source>
        <dbReference type="SAM" id="SignalP"/>
    </source>
</evidence>
<reference evidence="4 5" key="1">
    <citation type="journal article" date="2018" name="Nat. Ecol. Evol.">
        <title>Pezizomycetes genomes reveal the molecular basis of ectomycorrhizal truffle lifestyle.</title>
        <authorList>
            <person name="Murat C."/>
            <person name="Payen T."/>
            <person name="Noel B."/>
            <person name="Kuo A."/>
            <person name="Morin E."/>
            <person name="Chen J."/>
            <person name="Kohler A."/>
            <person name="Krizsan K."/>
            <person name="Balestrini R."/>
            <person name="Da Silva C."/>
            <person name="Montanini B."/>
            <person name="Hainaut M."/>
            <person name="Levati E."/>
            <person name="Barry K.W."/>
            <person name="Belfiori B."/>
            <person name="Cichocki N."/>
            <person name="Clum A."/>
            <person name="Dockter R.B."/>
            <person name="Fauchery L."/>
            <person name="Guy J."/>
            <person name="Iotti M."/>
            <person name="Le Tacon F."/>
            <person name="Lindquist E.A."/>
            <person name="Lipzen A."/>
            <person name="Malagnac F."/>
            <person name="Mello A."/>
            <person name="Molinier V."/>
            <person name="Miyauchi S."/>
            <person name="Poulain J."/>
            <person name="Riccioni C."/>
            <person name="Rubini A."/>
            <person name="Sitrit Y."/>
            <person name="Splivallo R."/>
            <person name="Traeger S."/>
            <person name="Wang M."/>
            <person name="Zifcakova L."/>
            <person name="Wipf D."/>
            <person name="Zambonelli A."/>
            <person name="Paolocci F."/>
            <person name="Nowrousian M."/>
            <person name="Ottonello S."/>
            <person name="Baldrian P."/>
            <person name="Spatafora J.W."/>
            <person name="Henrissat B."/>
            <person name="Nagy L.G."/>
            <person name="Aury J.M."/>
            <person name="Wincker P."/>
            <person name="Grigoriev I.V."/>
            <person name="Bonfante P."/>
            <person name="Martin F.M."/>
        </authorList>
    </citation>
    <scope>NUCLEOTIDE SEQUENCE [LARGE SCALE GENOMIC DNA]</scope>
    <source>
        <strain evidence="4 5">CCBAS932</strain>
    </source>
</reference>
<dbReference type="InterPro" id="IPR029058">
    <property type="entry name" value="AB_hydrolase_fold"/>
</dbReference>
<keyword evidence="3" id="KW-0732">Signal</keyword>
<dbReference type="GO" id="GO:0052689">
    <property type="term" value="F:carboxylic ester hydrolase activity"/>
    <property type="evidence" value="ECO:0007669"/>
    <property type="project" value="UniProtKB-ARBA"/>
</dbReference>
<dbReference type="Pfam" id="PF01083">
    <property type="entry name" value="Cutinase"/>
    <property type="match status" value="1"/>
</dbReference>
<proteinExistence type="predicted"/>
<keyword evidence="5" id="KW-1185">Reference proteome</keyword>
<evidence type="ECO:0000313" key="5">
    <source>
        <dbReference type="Proteomes" id="UP000277580"/>
    </source>
</evidence>
<dbReference type="SMR" id="A0A3N4KV06"/>
<keyword evidence="2" id="KW-1015">Disulfide bond</keyword>
<dbReference type="PANTHER" id="PTHR33630">
    <property type="entry name" value="CUTINASE RV1984C-RELATED-RELATED"/>
    <property type="match status" value="1"/>
</dbReference>
<protein>
    <submittedName>
        <fullName evidence="4">Alpha/beta-hydrolase</fullName>
    </submittedName>
</protein>
<evidence type="ECO:0000256" key="1">
    <source>
        <dbReference type="ARBA" id="ARBA00022801"/>
    </source>
</evidence>
<dbReference type="SMART" id="SM01110">
    <property type="entry name" value="Cutinase"/>
    <property type="match status" value="1"/>
</dbReference>
<dbReference type="InParanoid" id="A0A3N4KV06"/>